<evidence type="ECO:0000256" key="7">
    <source>
        <dbReference type="SAM" id="Coils"/>
    </source>
</evidence>
<dbReference type="PROSITE" id="PS50005">
    <property type="entry name" value="TPR"/>
    <property type="match status" value="1"/>
</dbReference>
<dbReference type="SUPFAM" id="SSF48452">
    <property type="entry name" value="TPR-like"/>
    <property type="match status" value="2"/>
</dbReference>
<evidence type="ECO:0000256" key="8">
    <source>
        <dbReference type="SAM" id="Phobius"/>
    </source>
</evidence>
<dbReference type="Gene3D" id="1.25.40.10">
    <property type="entry name" value="Tetratricopeptide repeat domain"/>
    <property type="match status" value="2"/>
</dbReference>
<dbReference type="GO" id="GO:0006355">
    <property type="term" value="P:regulation of DNA-templated transcription"/>
    <property type="evidence" value="ECO:0007669"/>
    <property type="project" value="InterPro"/>
</dbReference>
<name>A0A936ZXV0_9FLAO</name>
<evidence type="ECO:0000256" key="1">
    <source>
        <dbReference type="ARBA" id="ARBA00004496"/>
    </source>
</evidence>
<evidence type="ECO:0000313" key="10">
    <source>
        <dbReference type="EMBL" id="MBL0683933.1"/>
    </source>
</evidence>
<dbReference type="InterPro" id="IPR019734">
    <property type="entry name" value="TPR_rpt"/>
</dbReference>
<evidence type="ECO:0000256" key="6">
    <source>
        <dbReference type="PROSITE-ProRule" id="PRU00339"/>
    </source>
</evidence>
<evidence type="ECO:0000256" key="2">
    <source>
        <dbReference type="ARBA" id="ARBA00022490"/>
    </source>
</evidence>
<feature type="coiled-coil region" evidence="7">
    <location>
        <begin position="387"/>
        <end position="414"/>
    </location>
</feature>
<dbReference type="AlphaFoldDB" id="A0A936ZXV0"/>
<keyword evidence="7" id="KW-0175">Coiled coil</keyword>
<keyword evidence="2" id="KW-0963">Cytoplasm</keyword>
<keyword evidence="8" id="KW-1133">Transmembrane helix</keyword>
<dbReference type="PANTHER" id="PTHR46630:SF1">
    <property type="entry name" value="TETRATRICOPEPTIDE REPEAT PROTEIN 29"/>
    <property type="match status" value="1"/>
</dbReference>
<dbReference type="PANTHER" id="PTHR46630">
    <property type="entry name" value="TETRATRICOPEPTIDE REPEAT PROTEIN 29"/>
    <property type="match status" value="1"/>
</dbReference>
<dbReference type="GO" id="GO:0005737">
    <property type="term" value="C:cytoplasm"/>
    <property type="evidence" value="ECO:0007669"/>
    <property type="project" value="UniProtKB-SubCell"/>
</dbReference>
<dbReference type="InterPro" id="IPR016032">
    <property type="entry name" value="Sig_transdc_resp-reg_C-effctor"/>
</dbReference>
<dbReference type="SMART" id="SM00028">
    <property type="entry name" value="TPR"/>
    <property type="match status" value="3"/>
</dbReference>
<evidence type="ECO:0000313" key="11">
    <source>
        <dbReference type="Proteomes" id="UP000651057"/>
    </source>
</evidence>
<reference evidence="10" key="1">
    <citation type="submission" date="2021-01" db="EMBL/GenBank/DDBJ databases">
        <authorList>
            <person name="Zhong Y.L."/>
        </authorList>
    </citation>
    <scope>NUCLEOTIDE SEQUENCE</scope>
    <source>
        <strain evidence="10">KCTC 23302</strain>
    </source>
</reference>
<protein>
    <submittedName>
        <fullName evidence="10">Tetratricopeptide repeat protein</fullName>
    </submittedName>
</protein>
<dbReference type="Pfam" id="PF13424">
    <property type="entry name" value="TPR_12"/>
    <property type="match status" value="1"/>
</dbReference>
<dbReference type="SUPFAM" id="SSF46894">
    <property type="entry name" value="C-terminal effector domain of the bipartite response regulators"/>
    <property type="match status" value="1"/>
</dbReference>
<dbReference type="InterPro" id="IPR051476">
    <property type="entry name" value="Bac_ResReg_Asp_Phosphatase"/>
</dbReference>
<proteinExistence type="inferred from homology"/>
<dbReference type="RefSeq" id="WP_201919383.1">
    <property type="nucleotide sequence ID" value="NZ_BAABAX010000005.1"/>
</dbReference>
<dbReference type="SMART" id="SM00421">
    <property type="entry name" value="HTH_LUXR"/>
    <property type="match status" value="1"/>
</dbReference>
<dbReference type="InterPro" id="IPR036388">
    <property type="entry name" value="WH-like_DNA-bd_sf"/>
</dbReference>
<dbReference type="EMBL" id="JAERQJ010000003">
    <property type="protein sequence ID" value="MBL0683933.1"/>
    <property type="molecule type" value="Genomic_DNA"/>
</dbReference>
<keyword evidence="11" id="KW-1185">Reference proteome</keyword>
<evidence type="ECO:0000259" key="9">
    <source>
        <dbReference type="SMART" id="SM00421"/>
    </source>
</evidence>
<organism evidence="10 11">
    <name type="scientific">Aquimarina mytili</name>
    <dbReference type="NCBI Taxonomy" id="874423"/>
    <lineage>
        <taxon>Bacteria</taxon>
        <taxon>Pseudomonadati</taxon>
        <taxon>Bacteroidota</taxon>
        <taxon>Flavobacteriia</taxon>
        <taxon>Flavobacteriales</taxon>
        <taxon>Flavobacteriaceae</taxon>
        <taxon>Aquimarina</taxon>
    </lineage>
</organism>
<dbReference type="InterPro" id="IPR011990">
    <property type="entry name" value="TPR-like_helical_dom_sf"/>
</dbReference>
<dbReference type="Gene3D" id="1.10.10.10">
    <property type="entry name" value="Winged helix-like DNA-binding domain superfamily/Winged helix DNA-binding domain"/>
    <property type="match status" value="1"/>
</dbReference>
<feature type="domain" description="HTH luxR-type" evidence="9">
    <location>
        <begin position="484"/>
        <end position="541"/>
    </location>
</feature>
<keyword evidence="8" id="KW-0812">Transmembrane</keyword>
<feature type="transmembrane region" description="Helical" evidence="8">
    <location>
        <begin position="356"/>
        <end position="375"/>
    </location>
</feature>
<dbReference type="InterPro" id="IPR000792">
    <property type="entry name" value="Tscrpt_reg_LuxR_C"/>
</dbReference>
<feature type="repeat" description="TPR" evidence="6">
    <location>
        <begin position="234"/>
        <end position="267"/>
    </location>
</feature>
<comment type="subcellular location">
    <subcellularLocation>
        <location evidence="1">Cytoplasm</location>
    </subcellularLocation>
</comment>
<evidence type="ECO:0000256" key="5">
    <source>
        <dbReference type="ARBA" id="ARBA00038253"/>
    </source>
</evidence>
<keyword evidence="4 6" id="KW-0802">TPR repeat</keyword>
<comment type="caution">
    <text evidence="10">The sequence shown here is derived from an EMBL/GenBank/DDBJ whole genome shotgun (WGS) entry which is preliminary data.</text>
</comment>
<comment type="similarity">
    <text evidence="5">Belongs to the Rap family.</text>
</comment>
<dbReference type="Proteomes" id="UP000651057">
    <property type="component" value="Unassembled WGS sequence"/>
</dbReference>
<keyword evidence="8" id="KW-0472">Membrane</keyword>
<dbReference type="GO" id="GO:0003677">
    <property type="term" value="F:DNA binding"/>
    <property type="evidence" value="ECO:0007669"/>
    <property type="project" value="InterPro"/>
</dbReference>
<keyword evidence="3" id="KW-0677">Repeat</keyword>
<sequence length="545" mass="63808">MRSLIYPVLVVFFLVKAPLFSQVKNDSIQVEELYAKALEIKDSDIVEAKKNFESALEIIDKKFSNKNEFLLKKASILEQLAYFLRRENKFGPALKNLQESLKLKRRIGETYTLGYTYSQTAWLWLYQSEFKKTKINLDSAYTLSKKYNNINETIRTISRYGILYENINENTQAEEHHLKAIKLADSVNETKLIASANSYYAFFLRRQKRYKENIPYLQRSIEMHQKANNQIGLESGYFALGVTYRVLGMPKKAIELYNKAIAMSKAQKNEAVLHSRYMGLSNSYADLQDYKKAYEYHMEYHKWWVKVRNEKNYQKMADLESQYKYEQQRSVDSLQFAQEKREVELVAKAEASKRKLYFVLLLVTAIGAVSIGYLVRRNYLQRSKLARTTYENEKRILDQEINAKEEDIKRLIADNSMRLAFKEDLLDKIKSEVIGGKPEDIKKSLNSLTTQLRLQIETESKLSGLQEKIDSVNQNFDTMLQTSYPELTKGEREVCALLRLNLSIKEIMTIRNVSSDSVKSMRRRIRKKMEIPSEIELEKFIQDLA</sequence>
<gene>
    <name evidence="10" type="ORF">JJQ60_10425</name>
</gene>
<accession>A0A936ZXV0</accession>
<evidence type="ECO:0000256" key="3">
    <source>
        <dbReference type="ARBA" id="ARBA00022737"/>
    </source>
</evidence>
<evidence type="ECO:0000256" key="4">
    <source>
        <dbReference type="ARBA" id="ARBA00022803"/>
    </source>
</evidence>